<dbReference type="AlphaFoldDB" id="A0A1N6HKM3"/>
<sequence>MRLERTSWYAHEYGENARSHPASATWFAIA</sequence>
<evidence type="ECO:0000313" key="1">
    <source>
        <dbReference type="EMBL" id="SIO20312.1"/>
    </source>
</evidence>
<dbReference type="STRING" id="232089.SAMN05443544_3272"/>
<reference evidence="2" key="1">
    <citation type="submission" date="2016-11" db="EMBL/GenBank/DDBJ databases">
        <authorList>
            <person name="Varghese N."/>
            <person name="Submissions S."/>
        </authorList>
    </citation>
    <scope>NUCLEOTIDE SEQUENCE [LARGE SCALE GENOMIC DNA]</scope>
    <source>
        <strain evidence="2">DSM 8595</strain>
    </source>
</reference>
<dbReference type="Proteomes" id="UP000184699">
    <property type="component" value="Unassembled WGS sequence"/>
</dbReference>
<organism evidence="1 2">
    <name type="scientific">Agromyces cerinus subsp. cerinus</name>
    <dbReference type="NCBI Taxonomy" id="232089"/>
    <lineage>
        <taxon>Bacteria</taxon>
        <taxon>Bacillati</taxon>
        <taxon>Actinomycetota</taxon>
        <taxon>Actinomycetes</taxon>
        <taxon>Micrococcales</taxon>
        <taxon>Microbacteriaceae</taxon>
        <taxon>Agromyces</taxon>
    </lineage>
</organism>
<evidence type="ECO:0000313" key="2">
    <source>
        <dbReference type="Proteomes" id="UP000184699"/>
    </source>
</evidence>
<name>A0A1N6HKM3_9MICO</name>
<keyword evidence="2" id="KW-1185">Reference proteome</keyword>
<protein>
    <submittedName>
        <fullName evidence="1">Uncharacterized protein</fullName>
    </submittedName>
</protein>
<accession>A0A1N6HKM3</accession>
<dbReference type="EMBL" id="FSRJ01000004">
    <property type="protein sequence ID" value="SIO20312.1"/>
    <property type="molecule type" value="Genomic_DNA"/>
</dbReference>
<proteinExistence type="predicted"/>
<gene>
    <name evidence="1" type="ORF">SAMN05443544_3272</name>
</gene>